<dbReference type="GeneID" id="39585178"/>
<dbReference type="InterPro" id="IPR013178">
    <property type="entry name" value="Histone_AcTrfase_Rtt109/CBP"/>
</dbReference>
<comment type="catalytic activity">
    <reaction evidence="9">
        <text>L-lysyl-[histone] + acetyl-CoA = N(6)-acetyl-L-lysyl-[histone] + CoA + H(+)</text>
        <dbReference type="Rhea" id="RHEA:21992"/>
        <dbReference type="Rhea" id="RHEA-COMP:9845"/>
        <dbReference type="Rhea" id="RHEA-COMP:11338"/>
        <dbReference type="ChEBI" id="CHEBI:15378"/>
        <dbReference type="ChEBI" id="CHEBI:29969"/>
        <dbReference type="ChEBI" id="CHEBI:57287"/>
        <dbReference type="ChEBI" id="CHEBI:57288"/>
        <dbReference type="ChEBI" id="CHEBI:61930"/>
        <dbReference type="EC" id="2.3.1.48"/>
    </reaction>
    <physiologicalReaction direction="left-to-right" evidence="9">
        <dbReference type="Rhea" id="RHEA:21993"/>
    </physiologicalReaction>
</comment>
<feature type="region of interest" description="Disordered" evidence="10">
    <location>
        <begin position="72"/>
        <end position="98"/>
    </location>
</feature>
<evidence type="ECO:0000256" key="1">
    <source>
        <dbReference type="ARBA" id="ARBA00004123"/>
    </source>
</evidence>
<name>A0A427YAK1_9TREE</name>
<evidence type="ECO:0000313" key="12">
    <source>
        <dbReference type="Proteomes" id="UP000279236"/>
    </source>
</evidence>
<evidence type="ECO:0000256" key="2">
    <source>
        <dbReference type="ARBA" id="ARBA00013184"/>
    </source>
</evidence>
<organism evidence="11 12">
    <name type="scientific">Apiotrichum porosum</name>
    <dbReference type="NCBI Taxonomy" id="105984"/>
    <lineage>
        <taxon>Eukaryota</taxon>
        <taxon>Fungi</taxon>
        <taxon>Dikarya</taxon>
        <taxon>Basidiomycota</taxon>
        <taxon>Agaricomycotina</taxon>
        <taxon>Tremellomycetes</taxon>
        <taxon>Trichosporonales</taxon>
        <taxon>Trichosporonaceae</taxon>
        <taxon>Apiotrichum</taxon>
    </lineage>
</organism>
<dbReference type="GO" id="GO:0032931">
    <property type="term" value="F:histone H3K56 acetyltransferase activity"/>
    <property type="evidence" value="ECO:0007669"/>
    <property type="project" value="TreeGrafter"/>
</dbReference>
<evidence type="ECO:0000313" key="11">
    <source>
        <dbReference type="EMBL" id="RSH88108.1"/>
    </source>
</evidence>
<evidence type="ECO:0000256" key="5">
    <source>
        <dbReference type="ARBA" id="ARBA00022990"/>
    </source>
</evidence>
<evidence type="ECO:0000256" key="4">
    <source>
        <dbReference type="ARBA" id="ARBA00022763"/>
    </source>
</evidence>
<keyword evidence="12" id="KW-1185">Reference proteome</keyword>
<dbReference type="InterPro" id="IPR016849">
    <property type="entry name" value="Rtt109"/>
</dbReference>
<keyword evidence="3" id="KW-0808">Transferase</keyword>
<feature type="compositionally biased region" description="Low complexity" evidence="10">
    <location>
        <begin position="303"/>
        <end position="333"/>
    </location>
</feature>
<keyword evidence="6" id="KW-0805">Transcription regulation</keyword>
<reference evidence="11 12" key="1">
    <citation type="submission" date="2018-11" db="EMBL/GenBank/DDBJ databases">
        <title>Genome sequence of Apiotrichum porosum DSM 27194.</title>
        <authorList>
            <person name="Aliyu H."/>
            <person name="Gorte O."/>
            <person name="Ochsenreither K."/>
        </authorList>
    </citation>
    <scope>NUCLEOTIDE SEQUENCE [LARGE SCALE GENOMIC DNA]</scope>
    <source>
        <strain evidence="11 12">DSM 27194</strain>
    </source>
</reference>
<dbReference type="EMBL" id="RSCE01000001">
    <property type="protein sequence ID" value="RSH88108.1"/>
    <property type="molecule type" value="Genomic_DNA"/>
</dbReference>
<keyword evidence="5" id="KW-0007">Acetylation</keyword>
<evidence type="ECO:0000256" key="8">
    <source>
        <dbReference type="ARBA" id="ARBA00023242"/>
    </source>
</evidence>
<sequence>MASSLRDALVARLAALPNTTPLGLTVVASSPKRTTQLFPHAPSASVRCMETEYLVVVHCRLPLAALEPAVDPLSSPAAEGKADDGTNDESSSTAVPEPPTNVLAAAISAHVYTLPTGDGVPAASIVYISKVDSSGYAASAGPVTRELAIGVLSHFLSPATRPTPRVTATLFARSQGQYLFPNSVEGGGKRVLGGLGLCQWWKGVYESAAEALVTAGVKTSDLHLRYLLPSYSASEASGMLRAPIRAPPVEWEYKPPFTHPLLPTDTPSLATLLPSLPDDPKTRFLEELVDAAVDRVTAPIGPTTSSSSAASTSNATALGPTTSSSSIVSTASSTRKHKHNDRERIRAEAEDEEERRRAHAALSRVPADEFWERIGFRQECASGDVTGFFSISVETEGETAANHFAAKTNGASTRTAIPQLLVERLLKSLLNTDFGTRALACAGTVHWLESTHALVADEIGEDGWTACVANVGAKEGVERVVKRKEEVVTMLQPRKKKK</sequence>
<keyword evidence="8" id="KW-0539">Nucleus</keyword>
<feature type="region of interest" description="Disordered" evidence="10">
    <location>
        <begin position="299"/>
        <end position="354"/>
    </location>
</feature>
<protein>
    <recommendedName>
        <fullName evidence="2">histone acetyltransferase</fullName>
        <ecNumber evidence="2">2.3.1.48</ecNumber>
    </recommendedName>
</protein>
<proteinExistence type="predicted"/>
<comment type="subcellular location">
    <subcellularLocation>
        <location evidence="1">Nucleus</location>
    </subcellularLocation>
</comment>
<evidence type="ECO:0000256" key="10">
    <source>
        <dbReference type="SAM" id="MobiDB-lite"/>
    </source>
</evidence>
<comment type="caution">
    <text evidence="11">The sequence shown here is derived from an EMBL/GenBank/DDBJ whole genome shotgun (WGS) entry which is preliminary data.</text>
</comment>
<dbReference type="RefSeq" id="XP_028480316.1">
    <property type="nucleotide sequence ID" value="XM_028616459.1"/>
</dbReference>
<evidence type="ECO:0000256" key="7">
    <source>
        <dbReference type="ARBA" id="ARBA00023163"/>
    </source>
</evidence>
<dbReference type="Proteomes" id="UP000279236">
    <property type="component" value="Unassembled WGS sequence"/>
</dbReference>
<dbReference type="GO" id="GO:0006974">
    <property type="term" value="P:DNA damage response"/>
    <property type="evidence" value="ECO:0007669"/>
    <property type="project" value="UniProtKB-KW"/>
</dbReference>
<evidence type="ECO:0000256" key="6">
    <source>
        <dbReference type="ARBA" id="ARBA00023015"/>
    </source>
</evidence>
<dbReference type="PANTHER" id="PTHR31571:SF2">
    <property type="entry name" value="HISTONE ACETYLTRANSFERASE RTT109"/>
    <property type="match status" value="1"/>
</dbReference>
<dbReference type="EC" id="2.3.1.48" evidence="2"/>
<dbReference type="GO" id="GO:0005634">
    <property type="term" value="C:nucleus"/>
    <property type="evidence" value="ECO:0007669"/>
    <property type="project" value="UniProtKB-SubCell"/>
</dbReference>
<dbReference type="AlphaFoldDB" id="A0A427YAK1"/>
<dbReference type="GO" id="GO:0006355">
    <property type="term" value="P:regulation of DNA-templated transcription"/>
    <property type="evidence" value="ECO:0007669"/>
    <property type="project" value="InterPro"/>
</dbReference>
<keyword evidence="7" id="KW-0804">Transcription</keyword>
<accession>A0A427YAK1</accession>
<dbReference type="PROSITE" id="PS51728">
    <property type="entry name" value="RTT109_HAT"/>
    <property type="match status" value="1"/>
</dbReference>
<dbReference type="InterPro" id="IPR051236">
    <property type="entry name" value="HAT_RTT109-like"/>
</dbReference>
<evidence type="ECO:0000256" key="3">
    <source>
        <dbReference type="ARBA" id="ARBA00022679"/>
    </source>
</evidence>
<dbReference type="STRING" id="105984.A0A427YAK1"/>
<gene>
    <name evidence="11" type="ORF">EHS24_000635</name>
</gene>
<dbReference type="Pfam" id="PF08214">
    <property type="entry name" value="HAT_KAT11"/>
    <property type="match status" value="1"/>
</dbReference>
<dbReference type="SMART" id="SM01250">
    <property type="entry name" value="KAT11"/>
    <property type="match status" value="1"/>
</dbReference>
<evidence type="ECO:0000256" key="9">
    <source>
        <dbReference type="ARBA" id="ARBA00048940"/>
    </source>
</evidence>
<dbReference type="PANTHER" id="PTHR31571">
    <property type="entry name" value="ALTERED INHERITANCE OF MITOCHONDRIA PROTEIN 6"/>
    <property type="match status" value="1"/>
</dbReference>
<dbReference type="OrthoDB" id="3361892at2759"/>
<keyword evidence="4" id="KW-0227">DNA damage</keyword>